<evidence type="ECO:0000313" key="3">
    <source>
        <dbReference type="Proteomes" id="UP001497382"/>
    </source>
</evidence>
<keyword evidence="3" id="KW-1185">Reference proteome</keyword>
<sequence>MFIHIDSVDEREEQNPTLKLVYASVVSNVKKESFVFLVQLISALSEQLSERAKILLPPGCEAEGRYLEHVNAHPSIFRQLFCGVQSIKTICFSCSTSNVTHTPFMFLHIDSVDEREEENPTLKDTVLKRFRDKHIEAHCNICDKRHVHIRSINFSLHPEILVLRLRRGNWRFPKTEDFKETLFDSELSLEQNDENGSLHVNYQLKGVLGSHLFPQKMDGCNMTMIGLHQSPLITF</sequence>
<proteinExistence type="predicted"/>
<dbReference type="InterPro" id="IPR038765">
    <property type="entry name" value="Papain-like_cys_pep_sf"/>
</dbReference>
<feature type="domain" description="USP" evidence="1">
    <location>
        <begin position="1"/>
        <end position="235"/>
    </location>
</feature>
<dbReference type="EMBL" id="CAXIEN010000103">
    <property type="protein sequence ID" value="CAL1277596.1"/>
    <property type="molecule type" value="Genomic_DNA"/>
</dbReference>
<comment type="caution">
    <text evidence="2">The sequence shown here is derived from an EMBL/GenBank/DDBJ whole genome shotgun (WGS) entry which is preliminary data.</text>
</comment>
<gene>
    <name evidence="2" type="ORF">LARSCL_LOCUS9305</name>
</gene>
<name>A0AAV2A1W2_9ARAC</name>
<dbReference type="Proteomes" id="UP001497382">
    <property type="component" value="Unassembled WGS sequence"/>
</dbReference>
<organism evidence="2 3">
    <name type="scientific">Larinioides sclopetarius</name>
    <dbReference type="NCBI Taxonomy" id="280406"/>
    <lineage>
        <taxon>Eukaryota</taxon>
        <taxon>Metazoa</taxon>
        <taxon>Ecdysozoa</taxon>
        <taxon>Arthropoda</taxon>
        <taxon>Chelicerata</taxon>
        <taxon>Arachnida</taxon>
        <taxon>Araneae</taxon>
        <taxon>Araneomorphae</taxon>
        <taxon>Entelegynae</taxon>
        <taxon>Araneoidea</taxon>
        <taxon>Araneidae</taxon>
        <taxon>Larinioides</taxon>
    </lineage>
</organism>
<dbReference type="InterPro" id="IPR028881">
    <property type="entry name" value="PAN2_UCH_dom"/>
</dbReference>
<dbReference type="Gene3D" id="3.90.70.10">
    <property type="entry name" value="Cysteine proteinases"/>
    <property type="match status" value="1"/>
</dbReference>
<evidence type="ECO:0000313" key="2">
    <source>
        <dbReference type="EMBL" id="CAL1277596.1"/>
    </source>
</evidence>
<accession>A0AAV2A1W2</accession>
<protein>
    <recommendedName>
        <fullName evidence="1">USP domain-containing protein</fullName>
    </recommendedName>
</protein>
<dbReference type="Pfam" id="PF13423">
    <property type="entry name" value="UCH_1"/>
    <property type="match status" value="1"/>
</dbReference>
<dbReference type="AlphaFoldDB" id="A0AAV2A1W2"/>
<dbReference type="InterPro" id="IPR028889">
    <property type="entry name" value="USP"/>
</dbReference>
<dbReference type="PROSITE" id="PS50235">
    <property type="entry name" value="USP_3"/>
    <property type="match status" value="1"/>
</dbReference>
<dbReference type="SUPFAM" id="SSF54001">
    <property type="entry name" value="Cysteine proteinases"/>
    <property type="match status" value="1"/>
</dbReference>
<evidence type="ECO:0000259" key="1">
    <source>
        <dbReference type="PROSITE" id="PS50235"/>
    </source>
</evidence>
<reference evidence="2 3" key="1">
    <citation type="submission" date="2024-04" db="EMBL/GenBank/DDBJ databases">
        <authorList>
            <person name="Rising A."/>
            <person name="Reimegard J."/>
            <person name="Sonavane S."/>
            <person name="Akerstrom W."/>
            <person name="Nylinder S."/>
            <person name="Hedman E."/>
            <person name="Kallberg Y."/>
        </authorList>
    </citation>
    <scope>NUCLEOTIDE SEQUENCE [LARGE SCALE GENOMIC DNA]</scope>
</reference>